<organism evidence="2 3">
    <name type="scientific">Caerostris extrusa</name>
    <name type="common">Bark spider</name>
    <name type="synonym">Caerostris bankana</name>
    <dbReference type="NCBI Taxonomy" id="172846"/>
    <lineage>
        <taxon>Eukaryota</taxon>
        <taxon>Metazoa</taxon>
        <taxon>Ecdysozoa</taxon>
        <taxon>Arthropoda</taxon>
        <taxon>Chelicerata</taxon>
        <taxon>Arachnida</taxon>
        <taxon>Araneae</taxon>
        <taxon>Araneomorphae</taxon>
        <taxon>Entelegynae</taxon>
        <taxon>Araneoidea</taxon>
        <taxon>Araneidae</taxon>
        <taxon>Caerostris</taxon>
    </lineage>
</organism>
<reference evidence="2 3" key="1">
    <citation type="submission" date="2021-06" db="EMBL/GenBank/DDBJ databases">
        <title>Caerostris extrusa draft genome.</title>
        <authorList>
            <person name="Kono N."/>
            <person name="Arakawa K."/>
        </authorList>
    </citation>
    <scope>NUCLEOTIDE SEQUENCE [LARGE SCALE GENOMIC DNA]</scope>
</reference>
<dbReference type="AlphaFoldDB" id="A0AAV4T6C2"/>
<dbReference type="Proteomes" id="UP001054945">
    <property type="component" value="Unassembled WGS sequence"/>
</dbReference>
<comment type="caution">
    <text evidence="2">The sequence shown here is derived from an EMBL/GenBank/DDBJ whole genome shotgun (WGS) entry which is preliminary data.</text>
</comment>
<protein>
    <submittedName>
        <fullName evidence="2">Uncharacterized protein</fullName>
    </submittedName>
</protein>
<feature type="compositionally biased region" description="Polar residues" evidence="1">
    <location>
        <begin position="13"/>
        <end position="26"/>
    </location>
</feature>
<keyword evidence="3" id="KW-1185">Reference proteome</keyword>
<gene>
    <name evidence="2" type="ORF">CEXT_472601</name>
</gene>
<evidence type="ECO:0000256" key="1">
    <source>
        <dbReference type="SAM" id="MobiDB-lite"/>
    </source>
</evidence>
<evidence type="ECO:0000313" key="3">
    <source>
        <dbReference type="Proteomes" id="UP001054945"/>
    </source>
</evidence>
<name>A0AAV4T6C2_CAEEX</name>
<accession>A0AAV4T6C2</accession>
<proteinExistence type="predicted"/>
<dbReference type="EMBL" id="BPLR01010465">
    <property type="protein sequence ID" value="GIY39453.1"/>
    <property type="molecule type" value="Genomic_DNA"/>
</dbReference>
<feature type="region of interest" description="Disordered" evidence="1">
    <location>
        <begin position="1"/>
        <end position="26"/>
    </location>
</feature>
<evidence type="ECO:0000313" key="2">
    <source>
        <dbReference type="EMBL" id="GIY39453.1"/>
    </source>
</evidence>
<sequence>MKAFCQETKQNKSKSNQQPNLSKQQQKSIGVKTASLIWTDWCSEDEWCPFSGQFRDRTTPSSFPFPLNAHRVSLDTFVREPLSPSGISSLQDSLLWREMESMMSPASRFVDHDSLLSGGVVDIRLHLFVVEMQTSSKSLLISIQQKPSRIPPPFIFQVHEAFLSRDKTKQKGKHQATQAIEAATEDHRWIKTASLIWTDRCSEDEWCPFSVQFRDRTTPSSFPFPLNAHRVSLDTFVRDH</sequence>